<sequence>MKLKYENQRGVEKICAFASHSSGWSPELCLKAVRSRLELPIGFVIMALSCSAVRLNTVAKDNGVPWESCE</sequence>
<evidence type="ECO:0000313" key="2">
    <source>
        <dbReference type="Proteomes" id="UP001266305"/>
    </source>
</evidence>
<dbReference type="EMBL" id="JASSZA010000021">
    <property type="protein sequence ID" value="KAK2085197.1"/>
    <property type="molecule type" value="Genomic_DNA"/>
</dbReference>
<accession>A0ABQ9TKA4</accession>
<protein>
    <submittedName>
        <fullName evidence="1">Uncharacterized protein</fullName>
    </submittedName>
</protein>
<organism evidence="1 2">
    <name type="scientific">Saguinus oedipus</name>
    <name type="common">Cotton-top tamarin</name>
    <name type="synonym">Oedipomidas oedipus</name>
    <dbReference type="NCBI Taxonomy" id="9490"/>
    <lineage>
        <taxon>Eukaryota</taxon>
        <taxon>Metazoa</taxon>
        <taxon>Chordata</taxon>
        <taxon>Craniata</taxon>
        <taxon>Vertebrata</taxon>
        <taxon>Euteleostomi</taxon>
        <taxon>Mammalia</taxon>
        <taxon>Eutheria</taxon>
        <taxon>Euarchontoglires</taxon>
        <taxon>Primates</taxon>
        <taxon>Haplorrhini</taxon>
        <taxon>Platyrrhini</taxon>
        <taxon>Cebidae</taxon>
        <taxon>Callitrichinae</taxon>
        <taxon>Saguinus</taxon>
    </lineage>
</organism>
<feature type="non-terminal residue" evidence="1">
    <location>
        <position position="70"/>
    </location>
</feature>
<reference evidence="1 2" key="1">
    <citation type="submission" date="2023-05" db="EMBL/GenBank/DDBJ databases">
        <title>B98-5 Cell Line De Novo Hybrid Assembly: An Optical Mapping Approach.</title>
        <authorList>
            <person name="Kananen K."/>
            <person name="Auerbach J.A."/>
            <person name="Kautto E."/>
            <person name="Blachly J.S."/>
        </authorList>
    </citation>
    <scope>NUCLEOTIDE SEQUENCE [LARGE SCALE GENOMIC DNA]</scope>
    <source>
        <strain evidence="1">B95-8</strain>
        <tissue evidence="1">Cell line</tissue>
    </source>
</reference>
<dbReference type="Proteomes" id="UP001266305">
    <property type="component" value="Unassembled WGS sequence"/>
</dbReference>
<comment type="caution">
    <text evidence="1">The sequence shown here is derived from an EMBL/GenBank/DDBJ whole genome shotgun (WGS) entry which is preliminary data.</text>
</comment>
<evidence type="ECO:0000313" key="1">
    <source>
        <dbReference type="EMBL" id="KAK2085197.1"/>
    </source>
</evidence>
<proteinExistence type="predicted"/>
<keyword evidence="2" id="KW-1185">Reference proteome</keyword>
<name>A0ABQ9TKA4_SAGOE</name>
<gene>
    <name evidence="1" type="ORF">P7K49_036497</name>
</gene>